<evidence type="ECO:0000313" key="2">
    <source>
        <dbReference type="EMBL" id="JAD79667.1"/>
    </source>
</evidence>
<proteinExistence type="predicted"/>
<dbReference type="EMBL" id="GBRH01218228">
    <property type="protein sequence ID" value="JAD79667.1"/>
    <property type="molecule type" value="Transcribed_RNA"/>
</dbReference>
<reference evidence="2" key="2">
    <citation type="journal article" date="2015" name="Data Brief">
        <title>Shoot transcriptome of the giant reed, Arundo donax.</title>
        <authorList>
            <person name="Barrero R.A."/>
            <person name="Guerrero F.D."/>
            <person name="Moolhuijzen P."/>
            <person name="Goolsby J.A."/>
            <person name="Tidwell J."/>
            <person name="Bellgard S.E."/>
            <person name="Bellgard M.I."/>
        </authorList>
    </citation>
    <scope>NUCLEOTIDE SEQUENCE</scope>
    <source>
        <tissue evidence="2">Shoot tissue taken approximately 20 cm above the soil surface</tissue>
    </source>
</reference>
<organism evidence="2">
    <name type="scientific">Arundo donax</name>
    <name type="common">Giant reed</name>
    <name type="synonym">Donax arundinaceus</name>
    <dbReference type="NCBI Taxonomy" id="35708"/>
    <lineage>
        <taxon>Eukaryota</taxon>
        <taxon>Viridiplantae</taxon>
        <taxon>Streptophyta</taxon>
        <taxon>Embryophyta</taxon>
        <taxon>Tracheophyta</taxon>
        <taxon>Spermatophyta</taxon>
        <taxon>Magnoliopsida</taxon>
        <taxon>Liliopsida</taxon>
        <taxon>Poales</taxon>
        <taxon>Poaceae</taxon>
        <taxon>PACMAD clade</taxon>
        <taxon>Arundinoideae</taxon>
        <taxon>Arundineae</taxon>
        <taxon>Arundo</taxon>
    </lineage>
</organism>
<feature type="compositionally biased region" description="Basic residues" evidence="1">
    <location>
        <begin position="1"/>
        <end position="12"/>
    </location>
</feature>
<dbReference type="AlphaFoldDB" id="A0A0A9D7F9"/>
<accession>A0A0A9D7F9</accession>
<sequence>MTSKRSFFRKTHPSPQRAKSIPNQNLPSDSYNMERILGTTK</sequence>
<evidence type="ECO:0000256" key="1">
    <source>
        <dbReference type="SAM" id="MobiDB-lite"/>
    </source>
</evidence>
<protein>
    <submittedName>
        <fullName evidence="2">Uncharacterized protein</fullName>
    </submittedName>
</protein>
<feature type="compositionally biased region" description="Polar residues" evidence="1">
    <location>
        <begin position="21"/>
        <end position="31"/>
    </location>
</feature>
<feature type="region of interest" description="Disordered" evidence="1">
    <location>
        <begin position="1"/>
        <end position="41"/>
    </location>
</feature>
<reference evidence="2" key="1">
    <citation type="submission" date="2014-09" db="EMBL/GenBank/DDBJ databases">
        <authorList>
            <person name="Magalhaes I.L.F."/>
            <person name="Oliveira U."/>
            <person name="Santos F.R."/>
            <person name="Vidigal T.H.D.A."/>
            <person name="Brescovit A.D."/>
            <person name="Santos A.J."/>
        </authorList>
    </citation>
    <scope>NUCLEOTIDE SEQUENCE</scope>
    <source>
        <tissue evidence="2">Shoot tissue taken approximately 20 cm above the soil surface</tissue>
    </source>
</reference>
<name>A0A0A9D7F9_ARUDO</name>